<accession>A0A645HWD5</accession>
<dbReference type="EMBL" id="VSSQ01095584">
    <property type="protein sequence ID" value="MPN39653.1"/>
    <property type="molecule type" value="Genomic_DNA"/>
</dbReference>
<keyword evidence="2" id="KW-1133">Transmembrane helix</keyword>
<feature type="region of interest" description="Disordered" evidence="1">
    <location>
        <begin position="114"/>
        <end position="140"/>
    </location>
</feature>
<sequence>MKFEMVAPVKVMFLNNLKSINAPSLPFSILKNRSAKIRVPTISIMPVGLVHPNSEPLLTSSCKAIIASMKVIIPAKSAFLLPVVPALLSGVPLIIISPITDKAAAAKKIYRQPMPAINPPKSDANPDPPHEPIDQRLMAR</sequence>
<organism evidence="3">
    <name type="scientific">bioreactor metagenome</name>
    <dbReference type="NCBI Taxonomy" id="1076179"/>
    <lineage>
        <taxon>unclassified sequences</taxon>
        <taxon>metagenomes</taxon>
        <taxon>ecological metagenomes</taxon>
    </lineage>
</organism>
<protein>
    <submittedName>
        <fullName evidence="3">Uncharacterized protein</fullName>
    </submittedName>
</protein>
<keyword evidence="2" id="KW-0812">Transmembrane</keyword>
<comment type="caution">
    <text evidence="3">The sequence shown here is derived from an EMBL/GenBank/DDBJ whole genome shotgun (WGS) entry which is preliminary data.</text>
</comment>
<evidence type="ECO:0000256" key="2">
    <source>
        <dbReference type="SAM" id="Phobius"/>
    </source>
</evidence>
<evidence type="ECO:0000313" key="3">
    <source>
        <dbReference type="EMBL" id="MPN39653.1"/>
    </source>
</evidence>
<gene>
    <name evidence="3" type="ORF">SDC9_187181</name>
</gene>
<feature type="transmembrane region" description="Helical" evidence="2">
    <location>
        <begin position="78"/>
        <end position="99"/>
    </location>
</feature>
<dbReference type="AlphaFoldDB" id="A0A645HWD5"/>
<reference evidence="3" key="1">
    <citation type="submission" date="2019-08" db="EMBL/GenBank/DDBJ databases">
        <authorList>
            <person name="Kucharzyk K."/>
            <person name="Murdoch R.W."/>
            <person name="Higgins S."/>
            <person name="Loffler F."/>
        </authorList>
    </citation>
    <scope>NUCLEOTIDE SEQUENCE</scope>
</reference>
<proteinExistence type="predicted"/>
<evidence type="ECO:0000256" key="1">
    <source>
        <dbReference type="SAM" id="MobiDB-lite"/>
    </source>
</evidence>
<keyword evidence="2" id="KW-0472">Membrane</keyword>
<name>A0A645HWD5_9ZZZZ</name>